<protein>
    <recommendedName>
        <fullName evidence="3 9">Flagellar biosynthetic protein FliR</fullName>
    </recommendedName>
</protein>
<keyword evidence="11" id="KW-0969">Cilium</keyword>
<evidence type="ECO:0000256" key="7">
    <source>
        <dbReference type="ARBA" id="ARBA00023136"/>
    </source>
</evidence>
<gene>
    <name evidence="11" type="ORF">BAU17_01225</name>
</gene>
<feature type="transmembrane region" description="Helical" evidence="10">
    <location>
        <begin position="119"/>
        <end position="138"/>
    </location>
</feature>
<dbReference type="Pfam" id="PF01311">
    <property type="entry name" value="Bac_export_1"/>
    <property type="match status" value="1"/>
</dbReference>
<comment type="function">
    <text evidence="1 10">Role in flagellar biosynthesis.</text>
</comment>
<dbReference type="InterPro" id="IPR002010">
    <property type="entry name" value="T3SS_IM_R"/>
</dbReference>
<evidence type="ECO:0000256" key="10">
    <source>
        <dbReference type="RuleBase" id="RU362071"/>
    </source>
</evidence>
<evidence type="ECO:0000256" key="1">
    <source>
        <dbReference type="ARBA" id="ARBA00002578"/>
    </source>
</evidence>
<organism evidence="11 12">
    <name type="scientific">Candidatus Enterococcus willemsii</name>
    <dbReference type="NCBI Taxonomy" id="1857215"/>
    <lineage>
        <taxon>Bacteria</taxon>
        <taxon>Bacillati</taxon>
        <taxon>Bacillota</taxon>
        <taxon>Bacilli</taxon>
        <taxon>Lactobacillales</taxon>
        <taxon>Enterococcaceae</taxon>
        <taxon>Enterococcus</taxon>
    </lineage>
</organism>
<comment type="similarity">
    <text evidence="2 10">Belongs to the FliR/MopE/SpaR family.</text>
</comment>
<evidence type="ECO:0000256" key="4">
    <source>
        <dbReference type="ARBA" id="ARBA00022475"/>
    </source>
</evidence>
<dbReference type="NCBIfam" id="TIGR01400">
    <property type="entry name" value="fliR"/>
    <property type="match status" value="1"/>
</dbReference>
<keyword evidence="6 10" id="KW-1133">Transmembrane helix</keyword>
<keyword evidence="7 10" id="KW-0472">Membrane</keyword>
<proteinExistence type="inferred from homology"/>
<name>A0ABQ6YWE8_9ENTE</name>
<dbReference type="InterPro" id="IPR006303">
    <property type="entry name" value="FliR"/>
</dbReference>
<dbReference type="PANTHER" id="PTHR30065:SF1">
    <property type="entry name" value="SURFACE PRESENTATION OF ANTIGENS PROTEIN SPAR"/>
    <property type="match status" value="1"/>
</dbReference>
<keyword evidence="11" id="KW-0282">Flagellum</keyword>
<dbReference type="EMBL" id="MAEL01000054">
    <property type="protein sequence ID" value="KAF1302019.1"/>
    <property type="molecule type" value="Genomic_DNA"/>
</dbReference>
<dbReference type="PRINTS" id="PR00953">
    <property type="entry name" value="TYPE3IMRPROT"/>
</dbReference>
<evidence type="ECO:0000256" key="8">
    <source>
        <dbReference type="ARBA" id="ARBA00023143"/>
    </source>
</evidence>
<keyword evidence="8 10" id="KW-0975">Bacterial flagellum</keyword>
<dbReference type="PANTHER" id="PTHR30065">
    <property type="entry name" value="FLAGELLAR BIOSYNTHETIC PROTEIN FLIR"/>
    <property type="match status" value="1"/>
</dbReference>
<evidence type="ECO:0000256" key="6">
    <source>
        <dbReference type="ARBA" id="ARBA00022989"/>
    </source>
</evidence>
<feature type="transmembrane region" description="Helical" evidence="10">
    <location>
        <begin position="6"/>
        <end position="24"/>
    </location>
</feature>
<evidence type="ECO:0000256" key="5">
    <source>
        <dbReference type="ARBA" id="ARBA00022692"/>
    </source>
</evidence>
<evidence type="ECO:0000313" key="12">
    <source>
        <dbReference type="Proteomes" id="UP000782705"/>
    </source>
</evidence>
<evidence type="ECO:0000256" key="9">
    <source>
        <dbReference type="NCBIfam" id="TIGR01400"/>
    </source>
</evidence>
<dbReference type="Proteomes" id="UP000782705">
    <property type="component" value="Unassembled WGS sequence"/>
</dbReference>
<feature type="transmembrane region" description="Helical" evidence="10">
    <location>
        <begin position="202"/>
        <end position="224"/>
    </location>
</feature>
<dbReference type="RefSeq" id="WP_161903000.1">
    <property type="nucleotide sequence ID" value="NZ_MAEL01000054.1"/>
</dbReference>
<comment type="caution">
    <text evidence="10">Lacks conserved residue(s) required for the propagation of feature annotation.</text>
</comment>
<sequence length="250" mass="27497">MAQVQVFLFIFIRILSFIAVCPVFSHKGVPLMARSVLAGSLVIGSWHFVEVTSTVYPLFLFGLISVKEVLLGLAMGYVSQLIFTAVEMAGQLIDFQVGFSMGQAYDPSFQIMSSQYGKMYYWVTLALVFVLDLHHLLIQGVVTSFQLIPLGAFPIEGSTVDGIVQLFAGTFEMALNLAAPLIVTVLIIDIVLGVISRTIPQVNVLMLGMPIKTMVSFVIFLMLIPNMISYLGKRLPQALSFLQSFIESLS</sequence>
<evidence type="ECO:0000313" key="11">
    <source>
        <dbReference type="EMBL" id="KAF1302019.1"/>
    </source>
</evidence>
<evidence type="ECO:0000256" key="3">
    <source>
        <dbReference type="ARBA" id="ARBA00021717"/>
    </source>
</evidence>
<reference evidence="11 12" key="1">
    <citation type="submission" date="2016-06" db="EMBL/GenBank/DDBJ databases">
        <title>Four novel species of enterococci isolated from chicken manure.</title>
        <authorList>
            <person name="Van Tyne D."/>
        </authorList>
    </citation>
    <scope>NUCLEOTIDE SEQUENCE [LARGE SCALE GENOMIC DNA]</scope>
    <source>
        <strain evidence="11 12">CU12B</strain>
    </source>
</reference>
<accession>A0ABQ6YWE8</accession>
<evidence type="ECO:0000256" key="2">
    <source>
        <dbReference type="ARBA" id="ARBA00009772"/>
    </source>
</evidence>
<keyword evidence="4 10" id="KW-1003">Cell membrane</keyword>
<keyword evidence="5 10" id="KW-0812">Transmembrane</keyword>
<comment type="subcellular location">
    <subcellularLocation>
        <location evidence="10">Cell membrane</location>
        <topology evidence="10">Multi-pass membrane protein</topology>
    </subcellularLocation>
    <subcellularLocation>
        <location evidence="10">Bacterial flagellum basal body</location>
    </subcellularLocation>
</comment>
<comment type="caution">
    <text evidence="11">The sequence shown here is derived from an EMBL/GenBank/DDBJ whole genome shotgun (WGS) entry which is preliminary data.</text>
</comment>
<feature type="transmembrane region" description="Helical" evidence="10">
    <location>
        <begin position="174"/>
        <end position="195"/>
    </location>
</feature>
<keyword evidence="11" id="KW-0966">Cell projection</keyword>
<keyword evidence="12" id="KW-1185">Reference proteome</keyword>